<keyword evidence="3" id="KW-1185">Reference proteome</keyword>
<dbReference type="EMBL" id="JACGWO010000004">
    <property type="protein sequence ID" value="KAK4428490.1"/>
    <property type="molecule type" value="Genomic_DNA"/>
</dbReference>
<comment type="caution">
    <text evidence="2">The sequence shown here is derived from an EMBL/GenBank/DDBJ whole genome shotgun (WGS) entry which is preliminary data.</text>
</comment>
<dbReference type="AlphaFoldDB" id="A0AAE1YEA1"/>
<accession>A0AAE1YEA1</accession>
<evidence type="ECO:0000313" key="3">
    <source>
        <dbReference type="Proteomes" id="UP001293254"/>
    </source>
</evidence>
<gene>
    <name evidence="2" type="ORF">Salat_1148600</name>
</gene>
<dbReference type="Pfam" id="PF14392">
    <property type="entry name" value="zf-CCHC_4"/>
    <property type="match status" value="1"/>
</dbReference>
<protein>
    <recommendedName>
        <fullName evidence="1">Zinc knuckle CX2CX4HX4C domain-containing protein</fullName>
    </recommendedName>
</protein>
<proteinExistence type="predicted"/>
<evidence type="ECO:0000259" key="1">
    <source>
        <dbReference type="Pfam" id="PF14392"/>
    </source>
</evidence>
<reference evidence="2" key="2">
    <citation type="journal article" date="2024" name="Plant">
        <title>Genomic evolution and insights into agronomic trait innovations of Sesamum species.</title>
        <authorList>
            <person name="Miao H."/>
            <person name="Wang L."/>
            <person name="Qu L."/>
            <person name="Liu H."/>
            <person name="Sun Y."/>
            <person name="Le M."/>
            <person name="Wang Q."/>
            <person name="Wei S."/>
            <person name="Zheng Y."/>
            <person name="Lin W."/>
            <person name="Duan Y."/>
            <person name="Cao H."/>
            <person name="Xiong S."/>
            <person name="Wang X."/>
            <person name="Wei L."/>
            <person name="Li C."/>
            <person name="Ma Q."/>
            <person name="Ju M."/>
            <person name="Zhao R."/>
            <person name="Li G."/>
            <person name="Mu C."/>
            <person name="Tian Q."/>
            <person name="Mei H."/>
            <person name="Zhang T."/>
            <person name="Gao T."/>
            <person name="Zhang H."/>
        </authorList>
    </citation>
    <scope>NUCLEOTIDE SEQUENCE</scope>
    <source>
        <strain evidence="2">3651</strain>
    </source>
</reference>
<feature type="domain" description="Zinc knuckle CX2CX4HX4C" evidence="1">
    <location>
        <begin position="92"/>
        <end position="138"/>
    </location>
</feature>
<name>A0AAE1YEA1_9LAMI</name>
<evidence type="ECO:0000313" key="2">
    <source>
        <dbReference type="EMBL" id="KAK4428490.1"/>
    </source>
</evidence>
<dbReference type="Proteomes" id="UP001293254">
    <property type="component" value="Unassembled WGS sequence"/>
</dbReference>
<reference evidence="2" key="1">
    <citation type="submission" date="2020-06" db="EMBL/GenBank/DDBJ databases">
        <authorList>
            <person name="Li T."/>
            <person name="Hu X."/>
            <person name="Zhang T."/>
            <person name="Song X."/>
            <person name="Zhang H."/>
            <person name="Dai N."/>
            <person name="Sheng W."/>
            <person name="Hou X."/>
            <person name="Wei L."/>
        </authorList>
    </citation>
    <scope>NUCLEOTIDE SEQUENCE</scope>
    <source>
        <strain evidence="2">3651</strain>
        <tissue evidence="2">Leaf</tissue>
    </source>
</reference>
<dbReference type="InterPro" id="IPR025836">
    <property type="entry name" value="Zn_knuckle_CX2CX4HX4C"/>
</dbReference>
<sequence>MLYPVKGMKICQLQNERLLLYFNHIIDRNRALEGCPWTRCDLNVYVHDLPLTGDESGNHSTYRNRLGLFCDMEMDKHGYSLGSTMRIRVSIDVNLPVNRALKLRTMMGEEHLVSLTYERFSNFCYSCGCLEHIGKYCELLFPEGFVDSYEDTPYGLWLGLPF</sequence>
<organism evidence="2 3">
    <name type="scientific">Sesamum alatum</name>
    <dbReference type="NCBI Taxonomy" id="300844"/>
    <lineage>
        <taxon>Eukaryota</taxon>
        <taxon>Viridiplantae</taxon>
        <taxon>Streptophyta</taxon>
        <taxon>Embryophyta</taxon>
        <taxon>Tracheophyta</taxon>
        <taxon>Spermatophyta</taxon>
        <taxon>Magnoliopsida</taxon>
        <taxon>eudicotyledons</taxon>
        <taxon>Gunneridae</taxon>
        <taxon>Pentapetalae</taxon>
        <taxon>asterids</taxon>
        <taxon>lamiids</taxon>
        <taxon>Lamiales</taxon>
        <taxon>Pedaliaceae</taxon>
        <taxon>Sesamum</taxon>
    </lineage>
</organism>